<feature type="domain" description="Fe/B12 periplasmic-binding" evidence="3">
    <location>
        <begin position="65"/>
        <end position="329"/>
    </location>
</feature>
<dbReference type="PANTHER" id="PTHR30535">
    <property type="entry name" value="VITAMIN B12-BINDING PROTEIN"/>
    <property type="match status" value="1"/>
</dbReference>
<evidence type="ECO:0000256" key="2">
    <source>
        <dbReference type="SAM" id="Phobius"/>
    </source>
</evidence>
<reference evidence="4 5" key="1">
    <citation type="submission" date="2018-08" db="EMBL/GenBank/DDBJ databases">
        <title>Genome of Clostridium chromiireducens C1, DSM12136.</title>
        <authorList>
            <person name="Xing M."/>
            <person name="Wei Y."/>
            <person name="Ang E.L."/>
            <person name="Zhao H."/>
            <person name="Zhang Y."/>
        </authorList>
    </citation>
    <scope>NUCLEOTIDE SEQUENCE [LARGE SCALE GENOMIC DNA]</scope>
    <source>
        <strain evidence="4 5">C1</strain>
    </source>
</reference>
<dbReference type="AlphaFoldDB" id="A0A399IP54"/>
<proteinExistence type="inferred from homology"/>
<keyword evidence="2" id="KW-0812">Transmembrane</keyword>
<evidence type="ECO:0000313" key="4">
    <source>
        <dbReference type="EMBL" id="RII34367.1"/>
    </source>
</evidence>
<dbReference type="PANTHER" id="PTHR30535:SF34">
    <property type="entry name" value="MOLYBDATE-BINDING PROTEIN MOLA"/>
    <property type="match status" value="1"/>
</dbReference>
<gene>
    <name evidence="4" type="ORF">D2A34_14580</name>
</gene>
<dbReference type="Gene3D" id="3.40.50.1980">
    <property type="entry name" value="Nitrogenase molybdenum iron protein domain"/>
    <property type="match status" value="2"/>
</dbReference>
<dbReference type="CDD" id="cd01142">
    <property type="entry name" value="TroA_e"/>
    <property type="match status" value="1"/>
</dbReference>
<dbReference type="PROSITE" id="PS50983">
    <property type="entry name" value="FE_B12_PBP"/>
    <property type="match status" value="1"/>
</dbReference>
<organism evidence="4 5">
    <name type="scientific">Clostridium chromiireducens</name>
    <dbReference type="NCBI Taxonomy" id="225345"/>
    <lineage>
        <taxon>Bacteria</taxon>
        <taxon>Bacillati</taxon>
        <taxon>Bacillota</taxon>
        <taxon>Clostridia</taxon>
        <taxon>Eubacteriales</taxon>
        <taxon>Clostridiaceae</taxon>
        <taxon>Clostridium</taxon>
    </lineage>
</organism>
<name>A0A399IP54_9CLOT</name>
<sequence length="360" mass="40917">MKKNKFIFNLKNFSIVVVYILILSMFIGGCSKTKNTEDKSSTEETTRVVTDMAGRKVTLPKEINRVCSNGAAQNQLMLFLGAESKIVTTLPALKSNEWVTKIFPKISNLPEPFSKEGINVEELLKAKPDVVTLWSGTEEIQKKLDEVGIPYVILFYSTNEEFKKGITLMGEILGEKESKIAKEFTEYYESNINKITSKTDKLTNEQKKRVYYVTDNPLSTEGKESIVTSWINIAGGANVAAEGGVEKISATVSMEEVIKWDPEIIIVRDYKNKDAILNDDKWKDITAVKEKQVYVNPKGVNVWSARSADGALQPLWAAKIFHPELFEDINIENEVKNFYKTYYKYEINDEELKDIMHPHK</sequence>
<feature type="transmembrane region" description="Helical" evidence="2">
    <location>
        <begin position="12"/>
        <end position="29"/>
    </location>
</feature>
<comment type="caution">
    <text evidence="4">The sequence shown here is derived from an EMBL/GenBank/DDBJ whole genome shotgun (WGS) entry which is preliminary data.</text>
</comment>
<evidence type="ECO:0000259" key="3">
    <source>
        <dbReference type="PROSITE" id="PS50983"/>
    </source>
</evidence>
<evidence type="ECO:0000313" key="5">
    <source>
        <dbReference type="Proteomes" id="UP000265930"/>
    </source>
</evidence>
<dbReference type="SUPFAM" id="SSF53807">
    <property type="entry name" value="Helical backbone' metal receptor"/>
    <property type="match status" value="1"/>
</dbReference>
<dbReference type="EMBL" id="QXDJ01000003">
    <property type="protein sequence ID" value="RII34367.1"/>
    <property type="molecule type" value="Genomic_DNA"/>
</dbReference>
<dbReference type="Proteomes" id="UP000265930">
    <property type="component" value="Unassembled WGS sequence"/>
</dbReference>
<keyword evidence="2" id="KW-1133">Transmembrane helix</keyword>
<comment type="similarity">
    <text evidence="1">Belongs to the bacterial solute-binding protein 8 family.</text>
</comment>
<dbReference type="Gene3D" id="1.20.58.2180">
    <property type="match status" value="1"/>
</dbReference>
<dbReference type="PROSITE" id="PS51257">
    <property type="entry name" value="PROKAR_LIPOPROTEIN"/>
    <property type="match status" value="1"/>
</dbReference>
<dbReference type="RefSeq" id="WP_119367129.1">
    <property type="nucleotide sequence ID" value="NZ_QXDJ01000003.1"/>
</dbReference>
<keyword evidence="2" id="KW-0472">Membrane</keyword>
<accession>A0A399IP54</accession>
<dbReference type="InterPro" id="IPR002491">
    <property type="entry name" value="ABC_transptr_periplasmic_BD"/>
</dbReference>
<evidence type="ECO:0000256" key="1">
    <source>
        <dbReference type="ARBA" id="ARBA00008814"/>
    </source>
</evidence>
<dbReference type="InterPro" id="IPR050902">
    <property type="entry name" value="ABC_Transporter_SBP"/>
</dbReference>
<protein>
    <submittedName>
        <fullName evidence="4">Transporter</fullName>
    </submittedName>
</protein>
<dbReference type="Pfam" id="PF01497">
    <property type="entry name" value="Peripla_BP_2"/>
    <property type="match status" value="1"/>
</dbReference>